<dbReference type="Proteomes" id="UP000799437">
    <property type="component" value="Unassembled WGS sequence"/>
</dbReference>
<evidence type="ECO:0000313" key="3">
    <source>
        <dbReference type="Proteomes" id="UP000799437"/>
    </source>
</evidence>
<evidence type="ECO:0008006" key="4">
    <source>
        <dbReference type="Google" id="ProtNLM"/>
    </source>
</evidence>
<dbReference type="GO" id="GO:1990269">
    <property type="term" value="F:RNA polymerase II C-terminal domain phosphoserine binding"/>
    <property type="evidence" value="ECO:0007669"/>
    <property type="project" value="TreeGrafter"/>
</dbReference>
<name>A0A6A6WIC6_9PEZI</name>
<feature type="compositionally biased region" description="Acidic residues" evidence="1">
    <location>
        <begin position="406"/>
        <end position="433"/>
    </location>
</feature>
<dbReference type="GO" id="GO:0032968">
    <property type="term" value="P:positive regulation of transcription elongation by RNA polymerase II"/>
    <property type="evidence" value="ECO:0007669"/>
    <property type="project" value="TreeGrafter"/>
</dbReference>
<protein>
    <recommendedName>
        <fullName evidence="4">Leo1-domain-containing protein</fullName>
    </recommendedName>
</protein>
<feature type="region of interest" description="Disordered" evidence="1">
    <location>
        <begin position="213"/>
        <end position="234"/>
    </location>
</feature>
<organism evidence="2 3">
    <name type="scientific">Pseudovirgaria hyperparasitica</name>
    <dbReference type="NCBI Taxonomy" id="470096"/>
    <lineage>
        <taxon>Eukaryota</taxon>
        <taxon>Fungi</taxon>
        <taxon>Dikarya</taxon>
        <taxon>Ascomycota</taxon>
        <taxon>Pezizomycotina</taxon>
        <taxon>Dothideomycetes</taxon>
        <taxon>Dothideomycetes incertae sedis</taxon>
        <taxon>Acrospermales</taxon>
        <taxon>Acrospermaceae</taxon>
        <taxon>Pseudovirgaria</taxon>
    </lineage>
</organism>
<evidence type="ECO:0000313" key="2">
    <source>
        <dbReference type="EMBL" id="KAF2761746.1"/>
    </source>
</evidence>
<feature type="region of interest" description="Disordered" evidence="1">
    <location>
        <begin position="1"/>
        <end position="99"/>
    </location>
</feature>
<accession>A0A6A6WIC6</accession>
<dbReference type="GeneID" id="54488972"/>
<feature type="region of interest" description="Disordered" evidence="1">
    <location>
        <begin position="309"/>
        <end position="478"/>
    </location>
</feature>
<feature type="compositionally biased region" description="Gly residues" evidence="1">
    <location>
        <begin position="364"/>
        <end position="375"/>
    </location>
</feature>
<feature type="compositionally biased region" description="Basic and acidic residues" evidence="1">
    <location>
        <begin position="317"/>
        <end position="348"/>
    </location>
</feature>
<dbReference type="GO" id="GO:0016593">
    <property type="term" value="C:Cdc73/Paf1 complex"/>
    <property type="evidence" value="ECO:0007669"/>
    <property type="project" value="InterPro"/>
</dbReference>
<feature type="compositionally biased region" description="Acidic residues" evidence="1">
    <location>
        <begin position="39"/>
        <end position="59"/>
    </location>
</feature>
<dbReference type="PANTHER" id="PTHR23146:SF0">
    <property type="entry name" value="RNA POLYMERASE-ASSOCIATED PROTEIN LEO1"/>
    <property type="match status" value="1"/>
</dbReference>
<dbReference type="PANTHER" id="PTHR23146">
    <property type="entry name" value="LEO1 PROTEIN"/>
    <property type="match status" value="1"/>
</dbReference>
<evidence type="ECO:0000256" key="1">
    <source>
        <dbReference type="SAM" id="MobiDB-lite"/>
    </source>
</evidence>
<dbReference type="GO" id="GO:0006368">
    <property type="term" value="P:transcription elongation by RNA polymerase II"/>
    <property type="evidence" value="ECO:0007669"/>
    <property type="project" value="InterPro"/>
</dbReference>
<feature type="compositionally biased region" description="Basic and acidic residues" evidence="1">
    <location>
        <begin position="434"/>
        <end position="449"/>
    </location>
</feature>
<dbReference type="EMBL" id="ML996566">
    <property type="protein sequence ID" value="KAF2761746.1"/>
    <property type="molecule type" value="Genomic_DNA"/>
</dbReference>
<gene>
    <name evidence="2" type="ORF">EJ05DRAFT_507379</name>
</gene>
<dbReference type="OrthoDB" id="20844at2759"/>
<keyword evidence="3" id="KW-1185">Reference proteome</keyword>
<proteinExistence type="predicted"/>
<dbReference type="InterPro" id="IPR007149">
    <property type="entry name" value="Leo1"/>
</dbReference>
<dbReference type="Pfam" id="PF04004">
    <property type="entry name" value="Leo1"/>
    <property type="match status" value="1"/>
</dbReference>
<reference evidence="2" key="1">
    <citation type="journal article" date="2020" name="Stud. Mycol.">
        <title>101 Dothideomycetes genomes: a test case for predicting lifestyles and emergence of pathogens.</title>
        <authorList>
            <person name="Haridas S."/>
            <person name="Albert R."/>
            <person name="Binder M."/>
            <person name="Bloem J."/>
            <person name="Labutti K."/>
            <person name="Salamov A."/>
            <person name="Andreopoulos B."/>
            <person name="Baker S."/>
            <person name="Barry K."/>
            <person name="Bills G."/>
            <person name="Bluhm B."/>
            <person name="Cannon C."/>
            <person name="Castanera R."/>
            <person name="Culley D."/>
            <person name="Daum C."/>
            <person name="Ezra D."/>
            <person name="Gonzalez J."/>
            <person name="Henrissat B."/>
            <person name="Kuo A."/>
            <person name="Liang C."/>
            <person name="Lipzen A."/>
            <person name="Lutzoni F."/>
            <person name="Magnuson J."/>
            <person name="Mondo S."/>
            <person name="Nolan M."/>
            <person name="Ohm R."/>
            <person name="Pangilinan J."/>
            <person name="Park H.-J."/>
            <person name="Ramirez L."/>
            <person name="Alfaro M."/>
            <person name="Sun H."/>
            <person name="Tritt A."/>
            <person name="Yoshinaga Y."/>
            <person name="Zwiers L.-H."/>
            <person name="Turgeon B."/>
            <person name="Goodwin S."/>
            <person name="Spatafora J."/>
            <person name="Crous P."/>
            <person name="Grigoriev I."/>
        </authorList>
    </citation>
    <scope>NUCLEOTIDE SEQUENCE</scope>
    <source>
        <strain evidence="2">CBS 121739</strain>
    </source>
</reference>
<dbReference type="RefSeq" id="XP_033604197.1">
    <property type="nucleotide sequence ID" value="XM_033747918.1"/>
</dbReference>
<dbReference type="AlphaFoldDB" id="A0A6A6WIC6"/>
<sequence length="478" mass="53184">MSDSGDNHDLAQSVEAGNNIEDGNVQQSHGAEDGTALDNSEDDIGNDEDLFGDDDDGNDEIAASSNNIVETQDVDSPDDDLHKYARGGSEESPQDENEEIQQAVIELQLPRHKIPEGHDQELYLLKVARFLAMQHAAWDHLRFQPPTTDHHSAGPPSDTFSAYNTAMTTIRWRVSPSDRKELQSNARLLRWSDGSLTLQLASDPLNQYEIEGNALAPPQRNPPKPTPTSLKGIKGKTAATGYNVNQDSFTYLVSPYLSQGVMRTTNKITAGLTIQPTANTVDEAREKLEKNIAMHGKGEFGLGASMKVENIGEDPEMEKRRAEAAEREKTKMARSREKQVIREQERSNRRFQQSGIGRSNLGLSVGGLEGEGRSSGKGASRAKPRRRRDDYSDDEEYGGRRYTKEDDYDEEDDFIAGSDEEEEVADDDDPDDGIMDRASPKRSRAGKDQADDEDDDEVTTTSRHKRRRVVDEDDDDDE</sequence>